<organism evidence="1 2">
    <name type="scientific">Colletotrichum liriopes</name>
    <dbReference type="NCBI Taxonomy" id="708192"/>
    <lineage>
        <taxon>Eukaryota</taxon>
        <taxon>Fungi</taxon>
        <taxon>Dikarya</taxon>
        <taxon>Ascomycota</taxon>
        <taxon>Pezizomycotina</taxon>
        <taxon>Sordariomycetes</taxon>
        <taxon>Hypocreomycetidae</taxon>
        <taxon>Glomerellales</taxon>
        <taxon>Glomerellaceae</taxon>
        <taxon>Colletotrichum</taxon>
        <taxon>Colletotrichum spaethianum species complex</taxon>
    </lineage>
</organism>
<reference evidence="1 2" key="1">
    <citation type="submission" date="2021-07" db="EMBL/GenBank/DDBJ databases">
        <title>Genome data of Colletotrichum spaethianum.</title>
        <authorList>
            <person name="Utami Y.D."/>
            <person name="Hiruma K."/>
        </authorList>
    </citation>
    <scope>NUCLEOTIDE SEQUENCE [LARGE SCALE GENOMIC DNA]</scope>
    <source>
        <strain evidence="1 2">MAFF 242679</strain>
    </source>
</reference>
<gene>
    <name evidence="1" type="ORF">ColLi_07437</name>
</gene>
<dbReference type="Proteomes" id="UP001055172">
    <property type="component" value="Unassembled WGS sequence"/>
</dbReference>
<protein>
    <submittedName>
        <fullName evidence="1">FAD-linked oxidoreductase ZEB1</fullName>
    </submittedName>
</protein>
<dbReference type="InterPro" id="IPR036318">
    <property type="entry name" value="FAD-bd_PCMH-like_sf"/>
</dbReference>
<proteinExistence type="predicted"/>
<name>A0AA37GP31_9PEZI</name>
<evidence type="ECO:0000313" key="1">
    <source>
        <dbReference type="EMBL" id="GJC84599.1"/>
    </source>
</evidence>
<comment type="caution">
    <text evidence="1">The sequence shown here is derived from an EMBL/GenBank/DDBJ whole genome shotgun (WGS) entry which is preliminary data.</text>
</comment>
<dbReference type="EMBL" id="BPPX01000015">
    <property type="protein sequence ID" value="GJC84599.1"/>
    <property type="molecule type" value="Genomic_DNA"/>
</dbReference>
<keyword evidence="2" id="KW-1185">Reference proteome</keyword>
<dbReference type="SUPFAM" id="SSF56176">
    <property type="entry name" value="FAD-binding/transporter-associated domain-like"/>
    <property type="match status" value="1"/>
</dbReference>
<dbReference type="Gene3D" id="3.30.465.10">
    <property type="match status" value="1"/>
</dbReference>
<sequence>MWTTLSNDTCLLDPAHVCGSDGYAAFVVNATTLGRVKSGVDLTWENNARFVTQSTCHDDLSKSIAPGSLSIWVYHMQGSKYRPDEFQIAGSNITIMDDALSAGWDTQMHTLFEASEHGQVVVDGTVKPVGGGGYVTGGGPSCLAPHFGLATDNVMQMAVVTPLCEIPTLT</sequence>
<dbReference type="InterPro" id="IPR016169">
    <property type="entry name" value="FAD-bd_PCMH_sub2"/>
</dbReference>
<accession>A0AA37GP31</accession>
<evidence type="ECO:0000313" key="2">
    <source>
        <dbReference type="Proteomes" id="UP001055172"/>
    </source>
</evidence>
<dbReference type="GO" id="GO:0050660">
    <property type="term" value="F:flavin adenine dinucleotide binding"/>
    <property type="evidence" value="ECO:0007669"/>
    <property type="project" value="InterPro"/>
</dbReference>
<dbReference type="AlphaFoldDB" id="A0AA37GP31"/>